<evidence type="ECO:0000256" key="9">
    <source>
        <dbReference type="ARBA" id="ARBA00022741"/>
    </source>
</evidence>
<comment type="pathway">
    <text evidence="3 15">Carbohydrate biosynthesis; gluconeogenesis.</text>
</comment>
<dbReference type="SUPFAM" id="SSF56059">
    <property type="entry name" value="Glutathione synthetase ATP-binding domain-like"/>
    <property type="match status" value="1"/>
</dbReference>
<keyword evidence="8 15" id="KW-0479">Metal-binding</keyword>
<evidence type="ECO:0000256" key="8">
    <source>
        <dbReference type="ARBA" id="ARBA00022723"/>
    </source>
</evidence>
<dbReference type="InterPro" id="IPR015813">
    <property type="entry name" value="Pyrv/PenolPyrv_kinase-like_dom"/>
</dbReference>
<evidence type="ECO:0000259" key="16">
    <source>
        <dbReference type="Pfam" id="PF00391"/>
    </source>
</evidence>
<evidence type="ECO:0000256" key="12">
    <source>
        <dbReference type="ARBA" id="ARBA00022842"/>
    </source>
</evidence>
<dbReference type="Pfam" id="PF01326">
    <property type="entry name" value="PPDK_N"/>
    <property type="match status" value="1"/>
</dbReference>
<dbReference type="PROSITE" id="PS00370">
    <property type="entry name" value="PEP_ENZYMES_PHOS_SITE"/>
    <property type="match status" value="1"/>
</dbReference>
<evidence type="ECO:0000256" key="6">
    <source>
        <dbReference type="ARBA" id="ARBA00021623"/>
    </source>
</evidence>
<keyword evidence="7 15" id="KW-0808">Transferase</keyword>
<keyword evidence="9 15" id="KW-0547">Nucleotide-binding</keyword>
<dbReference type="InterPro" id="IPR040442">
    <property type="entry name" value="Pyrv_kinase-like_dom_sf"/>
</dbReference>
<accession>A0ABS9EK41</accession>
<comment type="caution">
    <text evidence="19">The sequence shown here is derived from an EMBL/GenBank/DDBJ whole genome shotgun (WGS) entry which is preliminary data.</text>
</comment>
<feature type="domain" description="PEP-utilising enzyme mobile" evidence="16">
    <location>
        <begin position="380"/>
        <end position="449"/>
    </location>
</feature>
<dbReference type="PANTHER" id="PTHR43030">
    <property type="entry name" value="PHOSPHOENOLPYRUVATE SYNTHASE"/>
    <property type="match status" value="1"/>
</dbReference>
<comment type="cofactor">
    <cofactor evidence="1 15">
        <name>Mg(2+)</name>
        <dbReference type="ChEBI" id="CHEBI:18420"/>
    </cofactor>
</comment>
<dbReference type="InterPro" id="IPR000121">
    <property type="entry name" value="PEP_util_C"/>
</dbReference>
<dbReference type="GO" id="GO:0008986">
    <property type="term" value="F:pyruvate, water dikinase activity"/>
    <property type="evidence" value="ECO:0007669"/>
    <property type="project" value="UniProtKB-EC"/>
</dbReference>
<dbReference type="InterPro" id="IPR002192">
    <property type="entry name" value="PPDK_AMP/ATP-bd"/>
</dbReference>
<protein>
    <recommendedName>
        <fullName evidence="6 15">Phosphoenolpyruvate synthase</fullName>
        <shortName evidence="15">PEP synthase</shortName>
        <ecNumber evidence="5 15">2.7.9.2</ecNumber>
    </recommendedName>
    <alternativeName>
        <fullName evidence="13 15">Pyruvate, water dikinase</fullName>
    </alternativeName>
</protein>
<evidence type="ECO:0000256" key="4">
    <source>
        <dbReference type="ARBA" id="ARBA00007837"/>
    </source>
</evidence>
<dbReference type="Gene3D" id="3.30.1490.20">
    <property type="entry name" value="ATP-grasp fold, A domain"/>
    <property type="match status" value="1"/>
</dbReference>
<comment type="similarity">
    <text evidence="4 15">Belongs to the PEP-utilizing enzyme family.</text>
</comment>
<comment type="function">
    <text evidence="2 15">Catalyzes the phosphorylation of pyruvate to phosphoenolpyruvate.</text>
</comment>
<evidence type="ECO:0000256" key="1">
    <source>
        <dbReference type="ARBA" id="ARBA00001946"/>
    </source>
</evidence>
<dbReference type="SUPFAM" id="SSF52009">
    <property type="entry name" value="Phosphohistidine domain"/>
    <property type="match status" value="1"/>
</dbReference>
<dbReference type="Proteomes" id="UP001200430">
    <property type="component" value="Unassembled WGS sequence"/>
</dbReference>
<evidence type="ECO:0000256" key="15">
    <source>
        <dbReference type="PIRNR" id="PIRNR000854"/>
    </source>
</evidence>
<evidence type="ECO:0000256" key="10">
    <source>
        <dbReference type="ARBA" id="ARBA00022777"/>
    </source>
</evidence>
<keyword evidence="10 15" id="KW-0418">Kinase</keyword>
<dbReference type="NCBIfam" id="TIGR01418">
    <property type="entry name" value="PEP_synth"/>
    <property type="match status" value="1"/>
</dbReference>
<feature type="domain" description="Pyruvate phosphate dikinase AMP/ATP-binding" evidence="17">
    <location>
        <begin position="18"/>
        <end position="340"/>
    </location>
</feature>
<evidence type="ECO:0000259" key="17">
    <source>
        <dbReference type="Pfam" id="PF01326"/>
    </source>
</evidence>
<dbReference type="SUPFAM" id="SSF51621">
    <property type="entry name" value="Phosphoenolpyruvate/pyruvate domain"/>
    <property type="match status" value="1"/>
</dbReference>
<dbReference type="Gene3D" id="3.20.20.60">
    <property type="entry name" value="Phosphoenolpyruvate-binding domains"/>
    <property type="match status" value="1"/>
</dbReference>
<evidence type="ECO:0000256" key="5">
    <source>
        <dbReference type="ARBA" id="ARBA00011996"/>
    </source>
</evidence>
<evidence type="ECO:0000256" key="11">
    <source>
        <dbReference type="ARBA" id="ARBA00022840"/>
    </source>
</evidence>
<feature type="domain" description="PEP-utilising enzyme C-terminal" evidence="18">
    <location>
        <begin position="482"/>
        <end position="777"/>
    </location>
</feature>
<dbReference type="Gene3D" id="3.50.30.10">
    <property type="entry name" value="Phosphohistidine domain"/>
    <property type="match status" value="1"/>
</dbReference>
<dbReference type="InterPro" id="IPR006319">
    <property type="entry name" value="PEP_synth"/>
</dbReference>
<proteinExistence type="inferred from homology"/>
<reference evidence="19 20" key="1">
    <citation type="submission" date="2022-01" db="EMBL/GenBank/DDBJ databases">
        <title>Dethiosulfovibrio faecalis sp. nov., a novel proteolytic, non-sulfur-reducing bacterium isolated from a marine aquaculture solid waste bioreactor.</title>
        <authorList>
            <person name="Grabowski S."/>
            <person name="Apolinario E."/>
            <person name="Schneider N."/>
            <person name="Marshall C.W."/>
            <person name="Sowers K.R."/>
        </authorList>
    </citation>
    <scope>NUCLEOTIDE SEQUENCE [LARGE SCALE GENOMIC DNA]</scope>
    <source>
        <strain evidence="19 20">DSM 12537</strain>
    </source>
</reference>
<dbReference type="PANTHER" id="PTHR43030:SF1">
    <property type="entry name" value="PHOSPHOENOLPYRUVATE SYNTHASE"/>
    <property type="match status" value="1"/>
</dbReference>
<evidence type="ECO:0000313" key="19">
    <source>
        <dbReference type="EMBL" id="MCF4141576.1"/>
    </source>
</evidence>
<dbReference type="Pfam" id="PF02896">
    <property type="entry name" value="PEP-utilizers_C"/>
    <property type="match status" value="1"/>
</dbReference>
<dbReference type="PIRSF" id="PIRSF000854">
    <property type="entry name" value="PEP_synthase"/>
    <property type="match status" value="1"/>
</dbReference>
<evidence type="ECO:0000256" key="2">
    <source>
        <dbReference type="ARBA" id="ARBA00002988"/>
    </source>
</evidence>
<dbReference type="EMBL" id="JAKGUD010000002">
    <property type="protein sequence ID" value="MCF4141576.1"/>
    <property type="molecule type" value="Genomic_DNA"/>
</dbReference>
<keyword evidence="12 15" id="KW-0460">Magnesium</keyword>
<gene>
    <name evidence="19" type="primary">ppsA</name>
    <name evidence="19" type="ORF">L2W38_01925</name>
</gene>
<keyword evidence="11 15" id="KW-0067">ATP-binding</keyword>
<dbReference type="InterPro" id="IPR036637">
    <property type="entry name" value="Phosphohistidine_dom_sf"/>
</dbReference>
<evidence type="ECO:0000256" key="7">
    <source>
        <dbReference type="ARBA" id="ARBA00022679"/>
    </source>
</evidence>
<dbReference type="InterPro" id="IPR023151">
    <property type="entry name" value="PEP_util_CS"/>
</dbReference>
<dbReference type="NCBIfam" id="NF005057">
    <property type="entry name" value="PRK06464.1"/>
    <property type="match status" value="1"/>
</dbReference>
<dbReference type="RefSeq" id="WP_236098062.1">
    <property type="nucleotide sequence ID" value="NZ_JAKGUD010000002.1"/>
</dbReference>
<dbReference type="InterPro" id="IPR018274">
    <property type="entry name" value="PEP_util_AS"/>
</dbReference>
<evidence type="ECO:0000256" key="14">
    <source>
        <dbReference type="ARBA" id="ARBA00047700"/>
    </source>
</evidence>
<evidence type="ECO:0000256" key="13">
    <source>
        <dbReference type="ARBA" id="ARBA00033470"/>
    </source>
</evidence>
<sequence length="794" mass="86687">MAYRYVRWFNGIGKNDVALVGGKGANLGELTVNGVDVPPGFCVTAQAYVDFIKGAGIEGKIREAVGSVDVENSVDLSRACDSVRRLIEESPIPVDIEAEIRTAYRELSDSIELNDPRVAVRSSATAEDLPDASFAGQQDTYLHVIGADSVVAHVRRCWASLWTARATYYRQRQGYDHFQVALSAVVQKMVSSERSGVMFTANPVTNSRSQIMIEASWGLGEAVVSGMVTPDEYILDKRDLALMDVNVAEKRTMVAEKKSEQGTVSVPVADFLGPQFVGKQCLGAEEIKALGSAARRIEEIYGAPMDIEWAFDGDTSRLYILQARPITTLSDESKTNEEAKAVEDKKALKVLVRGLAASPGIASGTVVVVKTIDEIDRVVDGQIMVTTMTNPDMVPAMKRAAAVVTDEGGRTCHAAIVSRELGIPCIVGSKDGSSRLSEGAVVTVDATRGVVYDGAVSLSSDEDKHSPLAPGAAPSYNRDMVYDLAPVTGTKIYMNLGDSSVVNKYKNLPFDGIGLMRTEFIFNSLGVHPMYMVKNGEGEKLIHEMSESVTAVAQAVYPRPVVVRLSDFRTNEFRGLKGGEEVEPVENNPMIGWRGVSRYISDEYEEGFRLECRAIKKVRDEYGLINVWVMLPFVRTTWELERVKEILASEGLVRNKSFKLWIMAEVPAVVFAADEFAQMVDGFSIGSNDLTQLVMGVDRDSGILNTMGYFDERNISVTRAIKTLIEAAHRHGITCSICGQGPSLYPDFAEFLVRSGIDSMSVNPDTVAYTRKLVAGVEQRLILNGIRGLTGLDR</sequence>
<dbReference type="PROSITE" id="PS00742">
    <property type="entry name" value="PEP_ENZYMES_2"/>
    <property type="match status" value="1"/>
</dbReference>
<dbReference type="InterPro" id="IPR008279">
    <property type="entry name" value="PEP-util_enz_mobile_dom"/>
</dbReference>
<organism evidence="19 20">
    <name type="scientific">Dethiosulfovibrio marinus</name>
    <dbReference type="NCBI Taxonomy" id="133532"/>
    <lineage>
        <taxon>Bacteria</taxon>
        <taxon>Thermotogati</taxon>
        <taxon>Synergistota</taxon>
        <taxon>Synergistia</taxon>
        <taxon>Synergistales</taxon>
        <taxon>Dethiosulfovibrionaceae</taxon>
        <taxon>Dethiosulfovibrio</taxon>
    </lineage>
</organism>
<evidence type="ECO:0000313" key="20">
    <source>
        <dbReference type="Proteomes" id="UP001200430"/>
    </source>
</evidence>
<evidence type="ECO:0000259" key="18">
    <source>
        <dbReference type="Pfam" id="PF02896"/>
    </source>
</evidence>
<dbReference type="EC" id="2.7.9.2" evidence="5 15"/>
<keyword evidence="20" id="KW-1185">Reference proteome</keyword>
<comment type="catalytic activity">
    <reaction evidence="14 15">
        <text>pyruvate + ATP + H2O = phosphoenolpyruvate + AMP + phosphate + 2 H(+)</text>
        <dbReference type="Rhea" id="RHEA:11364"/>
        <dbReference type="ChEBI" id="CHEBI:15361"/>
        <dbReference type="ChEBI" id="CHEBI:15377"/>
        <dbReference type="ChEBI" id="CHEBI:15378"/>
        <dbReference type="ChEBI" id="CHEBI:30616"/>
        <dbReference type="ChEBI" id="CHEBI:43474"/>
        <dbReference type="ChEBI" id="CHEBI:58702"/>
        <dbReference type="ChEBI" id="CHEBI:456215"/>
        <dbReference type="EC" id="2.7.9.2"/>
    </reaction>
</comment>
<dbReference type="InterPro" id="IPR013815">
    <property type="entry name" value="ATP_grasp_subdomain_1"/>
</dbReference>
<dbReference type="Pfam" id="PF00391">
    <property type="entry name" value="PEP-utilizers"/>
    <property type="match status" value="1"/>
</dbReference>
<dbReference type="Gene3D" id="3.30.470.20">
    <property type="entry name" value="ATP-grasp fold, B domain"/>
    <property type="match status" value="1"/>
</dbReference>
<name>A0ABS9EK41_9BACT</name>
<evidence type="ECO:0000256" key="3">
    <source>
        <dbReference type="ARBA" id="ARBA00004742"/>
    </source>
</evidence>